<feature type="compositionally biased region" description="Pro residues" evidence="1">
    <location>
        <begin position="94"/>
        <end position="108"/>
    </location>
</feature>
<feature type="chain" id="PRO_5012586573" evidence="2">
    <location>
        <begin position="21"/>
        <end position="322"/>
    </location>
</feature>
<name>A0A2B7X245_9EURO</name>
<dbReference type="OrthoDB" id="10444976at2759"/>
<sequence>MKFTAFFFLGIILSVPTTSGLPCHGGKCVDLVSRDPAPPLPKAPTKRPRPGSPGSPGGPPVGKPRFGSPGHTPDTPPRLDEPESIPEVPVRNPEAPPRAPEPEAPPNQPKAETQRERELELEQKRAEKEDKIKQDLEEFKWWQGDTFYGVVSNSGKVGDEELKEYARLAYMKTRNNFGAEKVGLTAALNVDEVGIVVGSIPRSTKEGEKDKMATDIIKDGKDWYPQWYTHFKARKELSPQEHDINLLHVEDFVAVMAMKEYRVKNTKGGEFPGRPRGALWGKYDRSDRLPDQLKQPCFLTLHSLHPSCTQLQRALGIDWITR</sequence>
<evidence type="ECO:0000313" key="4">
    <source>
        <dbReference type="Proteomes" id="UP000223968"/>
    </source>
</evidence>
<comment type="caution">
    <text evidence="3">The sequence shown here is derived from an EMBL/GenBank/DDBJ whole genome shotgun (WGS) entry which is preliminary data.</text>
</comment>
<dbReference type="EMBL" id="PDNB01000153">
    <property type="protein sequence ID" value="PGH02959.1"/>
    <property type="molecule type" value="Genomic_DNA"/>
</dbReference>
<keyword evidence="2" id="KW-0732">Signal</keyword>
<evidence type="ECO:0000313" key="3">
    <source>
        <dbReference type="EMBL" id="PGH02959.1"/>
    </source>
</evidence>
<evidence type="ECO:0000256" key="1">
    <source>
        <dbReference type="SAM" id="MobiDB-lite"/>
    </source>
</evidence>
<organism evidence="3 4">
    <name type="scientific">Helicocarpus griseus UAMH5409</name>
    <dbReference type="NCBI Taxonomy" id="1447875"/>
    <lineage>
        <taxon>Eukaryota</taxon>
        <taxon>Fungi</taxon>
        <taxon>Dikarya</taxon>
        <taxon>Ascomycota</taxon>
        <taxon>Pezizomycotina</taxon>
        <taxon>Eurotiomycetes</taxon>
        <taxon>Eurotiomycetidae</taxon>
        <taxon>Onygenales</taxon>
        <taxon>Ajellomycetaceae</taxon>
        <taxon>Helicocarpus</taxon>
    </lineage>
</organism>
<feature type="signal peptide" evidence="2">
    <location>
        <begin position="1"/>
        <end position="20"/>
    </location>
</feature>
<dbReference type="Proteomes" id="UP000223968">
    <property type="component" value="Unassembled WGS sequence"/>
</dbReference>
<feature type="compositionally biased region" description="Basic and acidic residues" evidence="1">
    <location>
        <begin position="112"/>
        <end position="129"/>
    </location>
</feature>
<dbReference type="AlphaFoldDB" id="A0A2B7X245"/>
<feature type="compositionally biased region" description="Pro residues" evidence="1">
    <location>
        <begin position="50"/>
        <end position="62"/>
    </location>
</feature>
<keyword evidence="4" id="KW-1185">Reference proteome</keyword>
<protein>
    <submittedName>
        <fullName evidence="3">Uncharacterized protein</fullName>
    </submittedName>
</protein>
<feature type="region of interest" description="Disordered" evidence="1">
    <location>
        <begin position="34"/>
        <end position="129"/>
    </location>
</feature>
<evidence type="ECO:0000256" key="2">
    <source>
        <dbReference type="SAM" id="SignalP"/>
    </source>
</evidence>
<reference evidence="3 4" key="1">
    <citation type="submission" date="2017-10" db="EMBL/GenBank/DDBJ databases">
        <title>Comparative genomics in systemic dimorphic fungi from Ajellomycetaceae.</title>
        <authorList>
            <person name="Munoz J.F."/>
            <person name="Mcewen J.G."/>
            <person name="Clay O.K."/>
            <person name="Cuomo C.A."/>
        </authorList>
    </citation>
    <scope>NUCLEOTIDE SEQUENCE [LARGE SCALE GENOMIC DNA]</scope>
    <source>
        <strain evidence="3 4">UAMH5409</strain>
    </source>
</reference>
<accession>A0A2B7X245</accession>
<gene>
    <name evidence="3" type="ORF">AJ79_07496</name>
</gene>
<proteinExistence type="predicted"/>